<protein>
    <submittedName>
        <fullName evidence="1">Uncharacterized protein</fullName>
    </submittedName>
</protein>
<evidence type="ECO:0000313" key="2">
    <source>
        <dbReference type="Proteomes" id="UP000061348"/>
    </source>
</evidence>
<comment type="caution">
    <text evidence="1">The sequence shown here is derived from an EMBL/GenBank/DDBJ whole genome shotgun (WGS) entry which is preliminary data.</text>
</comment>
<dbReference type="EMBL" id="LCYA01000293">
    <property type="protein sequence ID" value="KWV72477.1"/>
    <property type="molecule type" value="Genomic_DNA"/>
</dbReference>
<organism evidence="1 2">
    <name type="scientific">Pseudomonas fluorescens</name>
    <dbReference type="NCBI Taxonomy" id="294"/>
    <lineage>
        <taxon>Bacteria</taxon>
        <taxon>Pseudomonadati</taxon>
        <taxon>Pseudomonadota</taxon>
        <taxon>Gammaproteobacteria</taxon>
        <taxon>Pseudomonadales</taxon>
        <taxon>Pseudomonadaceae</taxon>
        <taxon>Pseudomonas</taxon>
    </lineage>
</organism>
<dbReference type="AlphaFoldDB" id="A0A125QDN5"/>
<name>A0A125QDN5_PSEFL</name>
<proteinExistence type="predicted"/>
<reference evidence="1 2" key="1">
    <citation type="submission" date="2015-05" db="EMBL/GenBank/DDBJ databases">
        <title>A genomic and transcriptomic approach to investigate the blue pigment phenotype in Pseudomonas fluorescens.</title>
        <authorList>
            <person name="Andreani N.A."/>
            <person name="Cardazzo B."/>
        </authorList>
    </citation>
    <scope>NUCLEOTIDE SEQUENCE [LARGE SCALE GENOMIC DNA]</scope>
    <source>
        <strain evidence="1 2">Ps_22</strain>
    </source>
</reference>
<accession>A0A125QDN5</accession>
<sequence length="263" mass="28285">MAGLVIEKHIGGKGFQKRGFFQATEEQRLVQADIPLAQRADHAFMGRCRTCGDQRGTDRAGLIGKLALQQVQCRQEALERTAVQRLARRLSLAGLEGCQPAGLVDTLGLIGEQHGIAIECDAQLFAGSAARAAGQNRRGRKPGIEGTAHIFSMGGEKQMTTEGGQIGIGTTPAYKSGAGNIQAVMLDRVEHPQPGIGTVARHQHHLDPRTPQAGIQAQQLLDQREGIARLEGFFLVLDLVFAVSLDPFSQINLVAVTQVEQRS</sequence>
<gene>
    <name evidence="1" type="ORF">PFLmoz3_06199</name>
</gene>
<evidence type="ECO:0000313" key="1">
    <source>
        <dbReference type="EMBL" id="KWV72477.1"/>
    </source>
</evidence>
<dbReference type="Proteomes" id="UP000061348">
    <property type="component" value="Unassembled WGS sequence"/>
</dbReference>